<dbReference type="AlphaFoldDB" id="A0A811SJM7"/>
<reference evidence="3" key="1">
    <citation type="submission" date="2020-10" db="EMBL/GenBank/DDBJ databases">
        <authorList>
            <person name="Han B."/>
            <person name="Lu T."/>
            <person name="Zhao Q."/>
            <person name="Huang X."/>
            <person name="Zhao Y."/>
        </authorList>
    </citation>
    <scope>NUCLEOTIDE SEQUENCE</scope>
</reference>
<protein>
    <recommendedName>
        <fullName evidence="2">Transposase-associated domain-containing protein</fullName>
    </recommendedName>
</protein>
<dbReference type="PANTHER" id="PTHR10775:SF185">
    <property type="entry name" value="OS08G0208400 PROTEIN"/>
    <property type="match status" value="1"/>
</dbReference>
<gene>
    <name evidence="3" type="ORF">NCGR_LOCUS67149</name>
</gene>
<evidence type="ECO:0000259" key="2">
    <source>
        <dbReference type="Pfam" id="PF13963"/>
    </source>
</evidence>
<feature type="compositionally biased region" description="Basic residues" evidence="1">
    <location>
        <begin position="398"/>
        <end position="409"/>
    </location>
</feature>
<dbReference type="EMBL" id="CAJGYO010000664">
    <property type="protein sequence ID" value="CAD6343051.1"/>
    <property type="molecule type" value="Genomic_DNA"/>
</dbReference>
<dbReference type="Pfam" id="PF13963">
    <property type="entry name" value="Transpos_assoc"/>
    <property type="match status" value="1"/>
</dbReference>
<dbReference type="Pfam" id="PF03004">
    <property type="entry name" value="Transposase_24"/>
    <property type="match status" value="1"/>
</dbReference>
<feature type="region of interest" description="Disordered" evidence="1">
    <location>
        <begin position="394"/>
        <end position="413"/>
    </location>
</feature>
<sequence>MLIEDRNWMYEGWNDNGCHSQEWVQKTNAFLDHAFSLVLDSQKIGVLCPCSDCDNRVRRRRPIMSLHLCKRGFTPGYTIWTEHGEKPFSEPTLENANDTADGLDEMLADIGDAMHTVSAEDEPTAHAKAFYAMLEASQEPAHNYTSVAQLTAVARLMAVKSQHNLGVECINKILNLFDDVLPENHKMPKTFYEFTTLLKGLKMPYVKIDACENNCMIYYGEDINKEKCYFCGESRYVVVEPSTGQGRTPSSVLTCLLKKQHPGLVQYKGKTMVASTWKHYQAAKDNSGKSKADLVAEGFWKRFRFDPVKEEASREHVGVCCSVLLGSIMYYARITATVEHFRKVEKRTICDKIARQFYLTRDEYIAQRPPWCILECWEVLATEWSSPEFKKKSEKNHANRLSRKFKPHKGGSNSIATIRQKMSKKLGREISDIEAWVHTHRGSNHEDITSLNTEEATSCLEKYKANAIELNGLDFDWLHSSVDPRALYECTYGRPHGKWATFNGTINDREVLADLKRGRASIMAARHQRQEEEDRMRKEASDGRLAKEYAQNMLNWARMSVALQTGMPLSAVPPLMPPPPQPPTYAISPTPNLSPENLVSLQFKFLGKVSCRVITFPQNANLDTCPKCGESRWKTPDDGAHDQWGDVDGGANTTNKKCVPHKILRYFPLTPRLRRLYMNECTSSQMRWRKEELVNDGKMCHPADLKVWKHIDRKYEWFAKDARNIRLGLTSDGFNPFGMQNVTYTTWPVILIPYNLPPSLFEKQPYSMMSMLIPDHPWRMNKINFNNEVETREVPVPLSGQQVLEQYETFDQVSFGNAASKKRKRDEDKRWHNWRKKSIFFELPYWSSLLIRHNLDVMHIEKNICESILGTLLEMEGKCKDNEKAWLDMEQLGIRQDQHPVIDEDNYTLPPALYFLDKDEAKNEGDMKVDLLDVGIQDMNLVGSNEDLSNWTRADKEGTTGDASVINQTPELK</sequence>
<dbReference type="PANTHER" id="PTHR10775">
    <property type="entry name" value="OS08G0208400 PROTEIN"/>
    <property type="match status" value="1"/>
</dbReference>
<dbReference type="Pfam" id="PF02992">
    <property type="entry name" value="Transposase_21"/>
    <property type="match status" value="1"/>
</dbReference>
<name>A0A811SJM7_9POAL</name>
<dbReference type="OrthoDB" id="3257409at2759"/>
<feature type="compositionally biased region" description="Polar residues" evidence="1">
    <location>
        <begin position="961"/>
        <end position="973"/>
    </location>
</feature>
<dbReference type="Proteomes" id="UP000604825">
    <property type="component" value="Unassembled WGS sequence"/>
</dbReference>
<evidence type="ECO:0000256" key="1">
    <source>
        <dbReference type="SAM" id="MobiDB-lite"/>
    </source>
</evidence>
<dbReference type="InterPro" id="IPR004242">
    <property type="entry name" value="Transposase_21"/>
</dbReference>
<dbReference type="InterPro" id="IPR004252">
    <property type="entry name" value="Probable_transposase_24"/>
</dbReference>
<accession>A0A811SJM7</accession>
<feature type="region of interest" description="Disordered" evidence="1">
    <location>
        <begin position="950"/>
        <end position="973"/>
    </location>
</feature>
<organism evidence="3 4">
    <name type="scientific">Miscanthus lutarioriparius</name>
    <dbReference type="NCBI Taxonomy" id="422564"/>
    <lineage>
        <taxon>Eukaryota</taxon>
        <taxon>Viridiplantae</taxon>
        <taxon>Streptophyta</taxon>
        <taxon>Embryophyta</taxon>
        <taxon>Tracheophyta</taxon>
        <taxon>Spermatophyta</taxon>
        <taxon>Magnoliopsida</taxon>
        <taxon>Liliopsida</taxon>
        <taxon>Poales</taxon>
        <taxon>Poaceae</taxon>
        <taxon>PACMAD clade</taxon>
        <taxon>Panicoideae</taxon>
        <taxon>Andropogonodae</taxon>
        <taxon>Andropogoneae</taxon>
        <taxon>Saccharinae</taxon>
        <taxon>Miscanthus</taxon>
    </lineage>
</organism>
<proteinExistence type="predicted"/>
<keyword evidence="4" id="KW-1185">Reference proteome</keyword>
<feature type="domain" description="Transposase-associated" evidence="2">
    <location>
        <begin position="6"/>
        <end position="85"/>
    </location>
</feature>
<comment type="caution">
    <text evidence="3">The sequence shown here is derived from an EMBL/GenBank/DDBJ whole genome shotgun (WGS) entry which is preliminary data.</text>
</comment>
<evidence type="ECO:0000313" key="4">
    <source>
        <dbReference type="Proteomes" id="UP000604825"/>
    </source>
</evidence>
<dbReference type="InterPro" id="IPR029480">
    <property type="entry name" value="Transpos_assoc"/>
</dbReference>
<evidence type="ECO:0000313" key="3">
    <source>
        <dbReference type="EMBL" id="CAD6343051.1"/>
    </source>
</evidence>